<keyword evidence="1" id="KW-1133">Transmembrane helix</keyword>
<organism evidence="2 3">
    <name type="scientific">Cytobacillus spartinae</name>
    <dbReference type="NCBI Taxonomy" id="3299023"/>
    <lineage>
        <taxon>Bacteria</taxon>
        <taxon>Bacillati</taxon>
        <taxon>Bacillota</taxon>
        <taxon>Bacilli</taxon>
        <taxon>Bacillales</taxon>
        <taxon>Bacillaceae</taxon>
        <taxon>Cytobacillus</taxon>
    </lineage>
</organism>
<feature type="transmembrane region" description="Helical" evidence="1">
    <location>
        <begin position="12"/>
        <end position="36"/>
    </location>
</feature>
<proteinExistence type="predicted"/>
<protein>
    <submittedName>
        <fullName evidence="2">Uncharacterized protein</fullName>
    </submittedName>
</protein>
<name>A0ABW6KDH7_9BACI</name>
<dbReference type="Proteomes" id="UP001601059">
    <property type="component" value="Unassembled WGS sequence"/>
</dbReference>
<comment type="caution">
    <text evidence="2">The sequence shown here is derived from an EMBL/GenBank/DDBJ whole genome shotgun (WGS) entry which is preliminary data.</text>
</comment>
<dbReference type="EMBL" id="JBIACK010000003">
    <property type="protein sequence ID" value="MFE8700838.1"/>
    <property type="molecule type" value="Genomic_DNA"/>
</dbReference>
<reference evidence="2 3" key="1">
    <citation type="submission" date="2024-08" db="EMBL/GenBank/DDBJ databases">
        <title>Two novel Cytobacillus novel species.</title>
        <authorList>
            <person name="Liu G."/>
        </authorList>
    </citation>
    <scope>NUCLEOTIDE SEQUENCE [LARGE SCALE GENOMIC DNA]</scope>
    <source>
        <strain evidence="2 3">FJAT-54145</strain>
    </source>
</reference>
<evidence type="ECO:0000256" key="1">
    <source>
        <dbReference type="SAM" id="Phobius"/>
    </source>
</evidence>
<gene>
    <name evidence="2" type="ORF">ACFYKX_09445</name>
</gene>
<evidence type="ECO:0000313" key="2">
    <source>
        <dbReference type="EMBL" id="MFE8700838.1"/>
    </source>
</evidence>
<feature type="transmembrane region" description="Helical" evidence="1">
    <location>
        <begin position="42"/>
        <end position="60"/>
    </location>
</feature>
<accession>A0ABW6KDH7</accession>
<keyword evidence="1" id="KW-0472">Membrane</keyword>
<sequence>MFKRKEYTSTEYKNTSIVFFIISGFMLLGIMIAGFVEGFDKSAISPIILMVTSFIVGILYRRKGKRETNLSK</sequence>
<evidence type="ECO:0000313" key="3">
    <source>
        <dbReference type="Proteomes" id="UP001601059"/>
    </source>
</evidence>
<keyword evidence="1" id="KW-0812">Transmembrane</keyword>
<dbReference type="RefSeq" id="WP_389360398.1">
    <property type="nucleotide sequence ID" value="NZ_JBIACK010000003.1"/>
</dbReference>
<keyword evidence="3" id="KW-1185">Reference proteome</keyword>